<dbReference type="CDD" id="cd00761">
    <property type="entry name" value="Glyco_tranf_GTA_type"/>
    <property type="match status" value="1"/>
</dbReference>
<dbReference type="PANTHER" id="PTHR43685:SF2">
    <property type="entry name" value="GLYCOSYLTRANSFERASE 2-LIKE DOMAIN-CONTAINING PROTEIN"/>
    <property type="match status" value="1"/>
</dbReference>
<dbReference type="Proteomes" id="UP000187321">
    <property type="component" value="Chromosome"/>
</dbReference>
<reference evidence="2 5" key="1">
    <citation type="submission" date="2017-01" db="EMBL/GenBank/DDBJ databases">
        <title>Complete genome sequence of Haloterrigena daqingensis type strain (JX313T).</title>
        <authorList>
            <person name="Shuang W."/>
        </authorList>
    </citation>
    <scope>NUCLEOTIDE SEQUENCE [LARGE SCALE GENOMIC DNA]</scope>
    <source>
        <strain evidence="2 5">JX313</strain>
    </source>
</reference>
<dbReference type="EMBL" id="CP019327">
    <property type="protein sequence ID" value="APX98195.1"/>
    <property type="molecule type" value="Genomic_DNA"/>
</dbReference>
<name>A0A1N7C3A4_9EURY</name>
<dbReference type="OrthoDB" id="46222at2157"/>
<dbReference type="GeneID" id="30956051"/>
<organism evidence="3 4">
    <name type="scientific">Natronorubrum daqingense</name>
    <dbReference type="NCBI Taxonomy" id="588898"/>
    <lineage>
        <taxon>Archaea</taxon>
        <taxon>Methanobacteriati</taxon>
        <taxon>Methanobacteriota</taxon>
        <taxon>Stenosarchaea group</taxon>
        <taxon>Halobacteria</taxon>
        <taxon>Halobacteriales</taxon>
        <taxon>Natrialbaceae</taxon>
        <taxon>Natronorubrum</taxon>
    </lineage>
</organism>
<accession>A0A1N7C3A4</accession>
<dbReference type="InterPro" id="IPR050834">
    <property type="entry name" value="Glycosyltransf_2"/>
</dbReference>
<dbReference type="InterPro" id="IPR029044">
    <property type="entry name" value="Nucleotide-diphossugar_trans"/>
</dbReference>
<keyword evidence="3" id="KW-0808">Transferase</keyword>
<protein>
    <submittedName>
        <fullName evidence="3">Glycosyl transferase family 2</fullName>
    </submittedName>
</protein>
<sequence>MTEVSVIIPAYNAADTLPRAIESALDQSVSNIEIIVIDDASEDSTAQISTSYDDERVQYVRHTQNRGGSAARNTGLDHASGKYISYLDADDEWKPDKLAKQLTELKSRSDEWIAAHCKRVFNVSRCQQLAFALSTAIGAKKKGTPKEGGEDLIKEIFLLNLSTGSSTLLVKRNVVEEIGGFDPSFPRHQDWEFLIRILQQGKIAYVDEPLVYKHGTGRPPVETYREGKSRLLSKFSDEVTRLESNGYPVTHVQHLELTKLYIEEGKLSQGFQRLPICNLGTRELLSVLWYVPAGVSNNLRNLLSV</sequence>
<dbReference type="STRING" id="588898.BB347_08870"/>
<evidence type="ECO:0000313" key="4">
    <source>
        <dbReference type="Proteomes" id="UP000185687"/>
    </source>
</evidence>
<dbReference type="Proteomes" id="UP000185687">
    <property type="component" value="Unassembled WGS sequence"/>
</dbReference>
<keyword evidence="4" id="KW-1185">Reference proteome</keyword>
<dbReference type="RefSeq" id="WP_076581683.1">
    <property type="nucleotide sequence ID" value="NZ_CP019327.1"/>
</dbReference>
<gene>
    <name evidence="2" type="ORF">BB347_08870</name>
    <name evidence="3" type="ORF">SAMN05421809_1494</name>
</gene>
<dbReference type="KEGG" id="hda:BB347_08870"/>
<dbReference type="AlphaFoldDB" id="A0A1N7C3A4"/>
<dbReference type="SUPFAM" id="SSF53448">
    <property type="entry name" value="Nucleotide-diphospho-sugar transferases"/>
    <property type="match status" value="1"/>
</dbReference>
<evidence type="ECO:0000313" key="5">
    <source>
        <dbReference type="Proteomes" id="UP000187321"/>
    </source>
</evidence>
<reference evidence="3 4" key="2">
    <citation type="submission" date="2017-01" db="EMBL/GenBank/DDBJ databases">
        <authorList>
            <person name="Mah S.A."/>
            <person name="Swanson W.J."/>
            <person name="Moy G.W."/>
            <person name="Vacquier V.D."/>
        </authorList>
    </citation>
    <scope>NUCLEOTIDE SEQUENCE [LARGE SCALE GENOMIC DNA]</scope>
    <source>
        <strain evidence="3 4">CGMCC 1.8909</strain>
    </source>
</reference>
<dbReference type="Gene3D" id="3.90.550.10">
    <property type="entry name" value="Spore Coat Polysaccharide Biosynthesis Protein SpsA, Chain A"/>
    <property type="match status" value="1"/>
</dbReference>
<feature type="domain" description="Glycosyltransferase 2-like" evidence="1">
    <location>
        <begin position="5"/>
        <end position="108"/>
    </location>
</feature>
<evidence type="ECO:0000313" key="2">
    <source>
        <dbReference type="EMBL" id="APX98195.1"/>
    </source>
</evidence>
<dbReference type="PANTHER" id="PTHR43685">
    <property type="entry name" value="GLYCOSYLTRANSFERASE"/>
    <property type="match status" value="1"/>
</dbReference>
<dbReference type="InterPro" id="IPR001173">
    <property type="entry name" value="Glyco_trans_2-like"/>
</dbReference>
<dbReference type="EMBL" id="FTNP01000002">
    <property type="protein sequence ID" value="SIR58060.1"/>
    <property type="molecule type" value="Genomic_DNA"/>
</dbReference>
<proteinExistence type="predicted"/>
<dbReference type="Pfam" id="PF00535">
    <property type="entry name" value="Glycos_transf_2"/>
    <property type="match status" value="1"/>
</dbReference>
<dbReference type="GO" id="GO:0016740">
    <property type="term" value="F:transferase activity"/>
    <property type="evidence" value="ECO:0007669"/>
    <property type="project" value="UniProtKB-KW"/>
</dbReference>
<evidence type="ECO:0000259" key="1">
    <source>
        <dbReference type="Pfam" id="PF00535"/>
    </source>
</evidence>
<evidence type="ECO:0000313" key="3">
    <source>
        <dbReference type="EMBL" id="SIR58060.1"/>
    </source>
</evidence>